<proteinExistence type="predicted"/>
<comment type="caution">
    <text evidence="8">The sequence shown here is derived from an EMBL/GenBank/DDBJ whole genome shotgun (WGS) entry which is preliminary data.</text>
</comment>
<keyword evidence="3" id="KW-0732">Signal</keyword>
<feature type="compositionally biased region" description="Low complexity" evidence="5">
    <location>
        <begin position="502"/>
        <end position="512"/>
    </location>
</feature>
<protein>
    <recommendedName>
        <fullName evidence="7">Gram-positive cocci surface proteins LPxTG domain-containing protein</fullName>
    </recommendedName>
</protein>
<evidence type="ECO:0000313" key="8">
    <source>
        <dbReference type="EMBL" id="GBG97506.1"/>
    </source>
</evidence>
<organism evidence="8 9">
    <name type="scientific">Lactococcus termiticola</name>
    <dbReference type="NCBI Taxonomy" id="2169526"/>
    <lineage>
        <taxon>Bacteria</taxon>
        <taxon>Bacillati</taxon>
        <taxon>Bacillota</taxon>
        <taxon>Bacilli</taxon>
        <taxon>Lactobacillales</taxon>
        <taxon>Streptococcaceae</taxon>
        <taxon>Lactococcus</taxon>
    </lineage>
</organism>
<accession>A0A2R5HHW7</accession>
<feature type="transmembrane region" description="Helical" evidence="6">
    <location>
        <begin position="525"/>
        <end position="546"/>
    </location>
</feature>
<evidence type="ECO:0000256" key="6">
    <source>
        <dbReference type="SAM" id="Phobius"/>
    </source>
</evidence>
<evidence type="ECO:0000256" key="1">
    <source>
        <dbReference type="ARBA" id="ARBA00022512"/>
    </source>
</evidence>
<keyword evidence="2" id="KW-0964">Secreted</keyword>
<dbReference type="InterPro" id="IPR019931">
    <property type="entry name" value="LPXTG_anchor"/>
</dbReference>
<evidence type="ECO:0000256" key="2">
    <source>
        <dbReference type="ARBA" id="ARBA00022525"/>
    </source>
</evidence>
<evidence type="ECO:0000256" key="3">
    <source>
        <dbReference type="ARBA" id="ARBA00022729"/>
    </source>
</evidence>
<dbReference type="PROSITE" id="PS50847">
    <property type="entry name" value="GRAM_POS_ANCHORING"/>
    <property type="match status" value="1"/>
</dbReference>
<name>A0A2R5HHW7_9LACT</name>
<keyword evidence="6" id="KW-0472">Membrane</keyword>
<keyword evidence="6" id="KW-0812">Transmembrane</keyword>
<evidence type="ECO:0000256" key="4">
    <source>
        <dbReference type="ARBA" id="ARBA00023088"/>
    </source>
</evidence>
<dbReference type="RefSeq" id="WP_109246461.1">
    <property type="nucleotide sequence ID" value="NZ_BFFO01000015.1"/>
</dbReference>
<keyword evidence="9" id="KW-1185">Reference proteome</keyword>
<evidence type="ECO:0000256" key="5">
    <source>
        <dbReference type="SAM" id="MobiDB-lite"/>
    </source>
</evidence>
<keyword evidence="1" id="KW-0134">Cell wall</keyword>
<gene>
    <name evidence="8" type="ORF">NtB2_01652</name>
</gene>
<keyword evidence="4" id="KW-0572">Peptidoglycan-anchor</keyword>
<dbReference type="EMBL" id="BFFO01000015">
    <property type="protein sequence ID" value="GBG97506.1"/>
    <property type="molecule type" value="Genomic_DNA"/>
</dbReference>
<keyword evidence="6" id="KW-1133">Transmembrane helix</keyword>
<dbReference type="AlphaFoldDB" id="A0A2R5HHW7"/>
<dbReference type="Proteomes" id="UP000245021">
    <property type="component" value="Unassembled WGS sequence"/>
</dbReference>
<evidence type="ECO:0000313" key="9">
    <source>
        <dbReference type="Proteomes" id="UP000245021"/>
    </source>
</evidence>
<sequence length="555" mass="59415">MKSIKSDHPKVGAFPSFKKSSQKPSKIGLCSVAMLSMLASSALSCLNFVGPSPYPVYASTIDQTSQDKLAYDNQSPNATYYGLARESDCQLIQANMTFPYLQTFSGANAPVKIDMTPLTNMLVANANLRPSSFENGSAFIGAVDLGGSGKVKLDIHKNNTGPAIIPTLFFPEYHFTTPLFNFEVPSIIPDGGRLLVSVSKTVDTDLSADPEEKFFSGPNTVVLSYLPDANPGKDHHKLKLTDSTGKQVNLDLLVNKLQPSQASFNPMTETYYKGDEVDKAKVIGSYKDYWGNSHPLTYLGAASSSTKTGRSLDPATGVSWNWKETLSNSRMDAQGNITYTYQIEDQTSADKKPVGVTPTPFAGTRITVTRTVHPYNQVSSLAIGDQKGPLKAGETVKFSNKFSPQKVDKDSASNSFASVSGVNALSGQGLSADKIKANPDGSVTVDTAGLKAGDYRFVVNYLDKYGNAISASDKFSLTESPKVNPKPKASDKAKTATALANSSKSSSKSGKSLPNTGADNKQTQLMAYSGLALILGTLVSLAIIAFRRMSQKNKE</sequence>
<reference evidence="8 9" key="1">
    <citation type="journal article" date="2018" name="Genome Announc.">
        <title>Draft Genome Sequence of Lactococcus sp. Strain NtB2 (JCM 32569), Isolated from the Gut of the Higher Termite Nasutitermes takasagoensis.</title>
        <authorList>
            <person name="Noda S."/>
            <person name="Aihara C."/>
            <person name="Yuki M."/>
            <person name="Ohkuma M."/>
        </authorList>
    </citation>
    <scope>NUCLEOTIDE SEQUENCE [LARGE SCALE GENOMIC DNA]</scope>
    <source>
        <strain evidence="8 9">NtB2</strain>
    </source>
</reference>
<feature type="domain" description="Gram-positive cocci surface proteins LPxTG" evidence="7">
    <location>
        <begin position="513"/>
        <end position="555"/>
    </location>
</feature>
<feature type="region of interest" description="Disordered" evidence="5">
    <location>
        <begin position="477"/>
        <end position="518"/>
    </location>
</feature>
<evidence type="ECO:0000259" key="7">
    <source>
        <dbReference type="PROSITE" id="PS50847"/>
    </source>
</evidence>